<comment type="caution">
    <text evidence="2">The sequence shown here is derived from an EMBL/GenBank/DDBJ whole genome shotgun (WGS) entry which is preliminary data.</text>
</comment>
<dbReference type="SUPFAM" id="SSF82708">
    <property type="entry name" value="R3H domain"/>
    <property type="match status" value="1"/>
</dbReference>
<dbReference type="InterPro" id="IPR034079">
    <property type="entry name" value="R3H_KhpB"/>
</dbReference>
<reference evidence="2 3" key="1">
    <citation type="journal article" date="2023" name="J. Phycol.">
        <title>Chrysosporum ovalisporum is synonymous with the true-branching cyanobacterium Umezakia natans (Nostocales/Aphanizomenonaceae).</title>
        <authorList>
            <person name="McGregor G.B."/>
            <person name="Sendall B.C."/>
            <person name="Niiyama Y."/>
            <person name="Tuji A."/>
            <person name="Willis A."/>
        </authorList>
    </citation>
    <scope>NUCLEOTIDE SEQUENCE [LARGE SCALE GENOMIC DNA]</scope>
    <source>
        <strain evidence="2 3">FSS-62</strain>
    </source>
</reference>
<dbReference type="Proteomes" id="UP001159370">
    <property type="component" value="Unassembled WGS sequence"/>
</dbReference>
<dbReference type="GeneID" id="83685318"/>
<dbReference type="GO" id="GO:0003723">
    <property type="term" value="F:RNA binding"/>
    <property type="evidence" value="ECO:0007669"/>
    <property type="project" value="InterPro"/>
</dbReference>
<dbReference type="Gene3D" id="3.30.1370.50">
    <property type="entry name" value="R3H-like domain"/>
    <property type="match status" value="1"/>
</dbReference>
<dbReference type="InterPro" id="IPR015946">
    <property type="entry name" value="KH_dom-like_a/b"/>
</dbReference>
<dbReference type="CDD" id="cd02644">
    <property type="entry name" value="R3H_jag"/>
    <property type="match status" value="1"/>
</dbReference>
<sequence length="173" mass="19406">MMLDSPMQRGQQWLKTLLHLTGTPAGIEGNLQISPYKFGDSPEIDSYWLTINETNLTPEQIRILIGADGSVLDAIQYLANSVLNLKVAQGEQVFYTIELNGYRVKRQAEIRAIAEAAADKVRVSGREVEIKSLSSAERRQVHSFLKEFADLQTFSRGKEPHRHLVVCPARAVE</sequence>
<dbReference type="Pfam" id="PF01424">
    <property type="entry name" value="R3H"/>
    <property type="match status" value="1"/>
</dbReference>
<proteinExistence type="predicted"/>
<evidence type="ECO:0000313" key="2">
    <source>
        <dbReference type="EMBL" id="MDH6062439.1"/>
    </source>
</evidence>
<dbReference type="SMART" id="SM00393">
    <property type="entry name" value="R3H"/>
    <property type="match status" value="1"/>
</dbReference>
<dbReference type="InterPro" id="IPR001374">
    <property type="entry name" value="R3H_dom"/>
</dbReference>
<dbReference type="Gene3D" id="3.30.300.20">
    <property type="match status" value="1"/>
</dbReference>
<dbReference type="PROSITE" id="PS51061">
    <property type="entry name" value="R3H"/>
    <property type="match status" value="1"/>
</dbReference>
<dbReference type="InterPro" id="IPR038008">
    <property type="entry name" value="Jag_KH"/>
</dbReference>
<name>A0AA43GVK4_9CYAN</name>
<feature type="domain" description="R3H" evidence="1">
    <location>
        <begin position="104"/>
        <end position="170"/>
    </location>
</feature>
<dbReference type="CDD" id="cd02414">
    <property type="entry name" value="KH-II_Jag"/>
    <property type="match status" value="1"/>
</dbReference>
<dbReference type="RefSeq" id="WP_280650286.1">
    <property type="nucleotide sequence ID" value="NZ_JANQDL010000011.1"/>
</dbReference>
<organism evidence="2 3">
    <name type="scientific">Umezakia ovalisporum FSS-62</name>
    <dbReference type="NCBI Taxonomy" id="2971776"/>
    <lineage>
        <taxon>Bacteria</taxon>
        <taxon>Bacillati</taxon>
        <taxon>Cyanobacteriota</taxon>
        <taxon>Cyanophyceae</taxon>
        <taxon>Nostocales</taxon>
        <taxon>Nodulariaceae</taxon>
        <taxon>Umezakia</taxon>
    </lineage>
</organism>
<dbReference type="InterPro" id="IPR039247">
    <property type="entry name" value="KhpB"/>
</dbReference>
<protein>
    <submittedName>
        <fullName evidence="2">RNA-binding protein</fullName>
    </submittedName>
</protein>
<dbReference type="AlphaFoldDB" id="A0AA43GVK4"/>
<dbReference type="InterPro" id="IPR036867">
    <property type="entry name" value="R3H_dom_sf"/>
</dbReference>
<gene>
    <name evidence="2" type="ORF">NWP23_01245</name>
</gene>
<accession>A0AA43GVK4</accession>
<dbReference type="EMBL" id="JANQDL010000011">
    <property type="protein sequence ID" value="MDH6062439.1"/>
    <property type="molecule type" value="Genomic_DNA"/>
</dbReference>
<evidence type="ECO:0000313" key="3">
    <source>
        <dbReference type="Proteomes" id="UP001159370"/>
    </source>
</evidence>
<dbReference type="PANTHER" id="PTHR35800">
    <property type="entry name" value="PROTEIN JAG"/>
    <property type="match status" value="1"/>
</dbReference>
<dbReference type="PANTHER" id="PTHR35800:SF1">
    <property type="entry name" value="RNA-BINDING PROTEIN KHPB"/>
    <property type="match status" value="1"/>
</dbReference>
<evidence type="ECO:0000259" key="1">
    <source>
        <dbReference type="PROSITE" id="PS51061"/>
    </source>
</evidence>